<reference evidence="2 3" key="1">
    <citation type="submission" date="2013-12" db="EMBL/GenBank/DDBJ databases">
        <title>Comparative genomics of Petrotoga isolates.</title>
        <authorList>
            <person name="Nesbo C.L."/>
            <person name="Charchuk R."/>
            <person name="Chow K."/>
        </authorList>
    </citation>
    <scope>NUCLEOTIDE SEQUENCE [LARGE SCALE GENOMIC DNA]</scope>
    <source>
        <strain evidence="2 3">DSM 13574</strain>
    </source>
</reference>
<evidence type="ECO:0000313" key="3">
    <source>
        <dbReference type="Proteomes" id="UP000236434"/>
    </source>
</evidence>
<sequence>MQVSLDQLLQALMVRLESLEISLEDLKFRTNVALRLIKKNDLLDEDKVKESVKEELSALNELSEDQMDLSDERIEEISKGIIQWIDNDLDSLKKRMADYQEKMRQLLEQEEAVGNISIAPPELLNQLERAGLAKNQNEKGKNKGNIIMP</sequence>
<dbReference type="Proteomes" id="UP000236434">
    <property type="component" value="Unassembled WGS sequence"/>
</dbReference>
<dbReference type="OrthoDB" id="46778at2"/>
<protein>
    <submittedName>
        <fullName evidence="2">Uncharacterized protein</fullName>
    </submittedName>
</protein>
<evidence type="ECO:0000256" key="1">
    <source>
        <dbReference type="SAM" id="Coils"/>
    </source>
</evidence>
<dbReference type="AlphaFoldDB" id="A0A2K1P2E2"/>
<evidence type="ECO:0000313" key="2">
    <source>
        <dbReference type="EMBL" id="PNR96942.1"/>
    </source>
</evidence>
<proteinExistence type="predicted"/>
<dbReference type="EMBL" id="AZRL01000008">
    <property type="protein sequence ID" value="PNR96942.1"/>
    <property type="molecule type" value="Genomic_DNA"/>
</dbReference>
<feature type="coiled-coil region" evidence="1">
    <location>
        <begin position="82"/>
        <end position="109"/>
    </location>
</feature>
<organism evidence="2 3">
    <name type="scientific">Petrotoga olearia DSM 13574</name>
    <dbReference type="NCBI Taxonomy" id="1122955"/>
    <lineage>
        <taxon>Bacteria</taxon>
        <taxon>Thermotogati</taxon>
        <taxon>Thermotogota</taxon>
        <taxon>Thermotogae</taxon>
        <taxon>Petrotogales</taxon>
        <taxon>Petrotogaceae</taxon>
        <taxon>Petrotoga</taxon>
    </lineage>
</organism>
<comment type="caution">
    <text evidence="2">The sequence shown here is derived from an EMBL/GenBank/DDBJ whole genome shotgun (WGS) entry which is preliminary data.</text>
</comment>
<name>A0A2K1P2E2_9BACT</name>
<gene>
    <name evidence="2" type="ORF">X929_03875</name>
</gene>
<dbReference type="RefSeq" id="WP_103066723.1">
    <property type="nucleotide sequence ID" value="NZ_AZRL01000008.1"/>
</dbReference>
<keyword evidence="1" id="KW-0175">Coiled coil</keyword>
<accession>A0A2K1P2E2</accession>